<feature type="compositionally biased region" description="Gly residues" evidence="5">
    <location>
        <begin position="151"/>
        <end position="173"/>
    </location>
</feature>
<evidence type="ECO:0000256" key="1">
    <source>
        <dbReference type="ARBA" id="ARBA00001933"/>
    </source>
</evidence>
<comment type="similarity">
    <text evidence="2">Belongs to the threonine aldolase family.</text>
</comment>
<dbReference type="PANTHER" id="PTHR48097:SF9">
    <property type="entry name" value="L-THREONINE ALDOLASE"/>
    <property type="match status" value="1"/>
</dbReference>
<feature type="compositionally biased region" description="Gly residues" evidence="5">
    <location>
        <begin position="128"/>
        <end position="139"/>
    </location>
</feature>
<accession>A0A9D4AZX5</accession>
<dbReference type="GO" id="GO:0006567">
    <property type="term" value="P:L-threonine catabolic process"/>
    <property type="evidence" value="ECO:0007669"/>
    <property type="project" value="TreeGrafter"/>
</dbReference>
<gene>
    <name evidence="7" type="ORF">KIL84_004324</name>
</gene>
<feature type="region of interest" description="Disordered" evidence="5">
    <location>
        <begin position="1"/>
        <end position="194"/>
    </location>
</feature>
<dbReference type="Proteomes" id="UP000827986">
    <property type="component" value="Unassembled WGS sequence"/>
</dbReference>
<reference evidence="7" key="1">
    <citation type="submission" date="2021-09" db="EMBL/GenBank/DDBJ databases">
        <title>The genome of Mauremys mutica provides insights into the evolution of semi-aquatic lifestyle.</title>
        <authorList>
            <person name="Gong S."/>
            <person name="Gao Y."/>
        </authorList>
    </citation>
    <scope>NUCLEOTIDE SEQUENCE</scope>
    <source>
        <strain evidence="7">MM-2020</strain>
        <tissue evidence="7">Muscle</tissue>
    </source>
</reference>
<dbReference type="InterPro" id="IPR001597">
    <property type="entry name" value="ArAA_b-elim_lyase/Thr_aldolase"/>
</dbReference>
<dbReference type="AlphaFoldDB" id="A0A9D4AZX5"/>
<feature type="domain" description="Aromatic amino acid beta-eliminating lyase/threonine aldolase" evidence="6">
    <location>
        <begin position="224"/>
        <end position="513"/>
    </location>
</feature>
<dbReference type="GO" id="GO:0008732">
    <property type="term" value="F:L-allo-threonine aldolase activity"/>
    <property type="evidence" value="ECO:0007669"/>
    <property type="project" value="TreeGrafter"/>
</dbReference>
<evidence type="ECO:0000313" key="8">
    <source>
        <dbReference type="Proteomes" id="UP000827986"/>
    </source>
</evidence>
<keyword evidence="3" id="KW-0663">Pyridoxal phosphate</keyword>
<dbReference type="Gene3D" id="3.40.640.10">
    <property type="entry name" value="Type I PLP-dependent aspartate aminotransferase-like (Major domain)"/>
    <property type="match status" value="1"/>
</dbReference>
<dbReference type="FunFam" id="3.40.640.10:FF:000030">
    <property type="entry name" value="Low-specificity L-threonine aldolase"/>
    <property type="match status" value="1"/>
</dbReference>
<dbReference type="InterPro" id="IPR015421">
    <property type="entry name" value="PyrdxlP-dep_Trfase_major"/>
</dbReference>
<dbReference type="InterPro" id="IPR015422">
    <property type="entry name" value="PyrdxlP-dep_Trfase_small"/>
</dbReference>
<protein>
    <recommendedName>
        <fullName evidence="6">Aromatic amino acid beta-eliminating lyase/threonine aldolase domain-containing protein</fullName>
    </recommendedName>
</protein>
<dbReference type="NCBIfam" id="NF041359">
    <property type="entry name" value="GntG_guanitoxin"/>
    <property type="match status" value="1"/>
</dbReference>
<sequence>MLRLRLPRVGRTAGRGGALAMQAPRRPTAHRGPAPCQPRGDRASLHRGRPRPGRWVRGAGGAQAGSKAEGCGEGGEARRRGPGEQGVQEEGPVRGVGERPGKRGAGGWEERRGRWGGAEGCGERRGGGARGSRGCGRRGPCGVWERDRGRGVGGMGGEEGPVRGGRGVRGVGGETRERGAGGQRGAGRGRDRGEGCGGAEGCGGWLCSPAPASSSWGAQPHVVDLRSDTVTRPSVAMRQAMAQAEVGDDDYGEDPTVNELQRLAAQLLGMEEALFVPTSTMANLIAVMCHCQRRGAQLLVGREAHLHVFEQGGVAQVAGVHSQVLQDLPDGTLDLDELESTVRAGYGSRYHPRSVLICLENTHSSAGGRVLPLAYLREVRLLADRYKLRIHMDGARLMNAAVAQGVAPAQITQHCDSISLCFSKGLGAPAGALVAGCREFVAEAWRIRKLLGGGMRQAGVLAAAARVGLERMEETLQRDHSNAHRFAQGVWELGSPICSVNPSAVETNMVLVRVAVPWLSPEKLCEHMQAVSEEEVAETGQAVSVRLFPWTARSLRAVWHCDVSAQDTQLAANKLKFVAEQCWRERGAAP</sequence>
<evidence type="ECO:0000256" key="2">
    <source>
        <dbReference type="ARBA" id="ARBA00006966"/>
    </source>
</evidence>
<dbReference type="GO" id="GO:0005829">
    <property type="term" value="C:cytosol"/>
    <property type="evidence" value="ECO:0007669"/>
    <property type="project" value="TreeGrafter"/>
</dbReference>
<dbReference type="FunFam" id="3.90.1150.10:FF:000041">
    <property type="entry name" value="Low-specificity L-threonine aldolase"/>
    <property type="match status" value="1"/>
</dbReference>
<evidence type="ECO:0000259" key="6">
    <source>
        <dbReference type="Pfam" id="PF01212"/>
    </source>
</evidence>
<feature type="compositionally biased region" description="Basic residues" evidence="5">
    <location>
        <begin position="45"/>
        <end position="54"/>
    </location>
</feature>
<proteinExistence type="inferred from homology"/>
<dbReference type="PANTHER" id="PTHR48097">
    <property type="entry name" value="L-THREONINE ALDOLASE-RELATED"/>
    <property type="match status" value="1"/>
</dbReference>
<evidence type="ECO:0000256" key="4">
    <source>
        <dbReference type="ARBA" id="ARBA00023239"/>
    </source>
</evidence>
<evidence type="ECO:0000256" key="3">
    <source>
        <dbReference type="ARBA" id="ARBA00022898"/>
    </source>
</evidence>
<evidence type="ECO:0000313" key="7">
    <source>
        <dbReference type="EMBL" id="KAH1182832.1"/>
    </source>
</evidence>
<dbReference type="GO" id="GO:0006545">
    <property type="term" value="P:glycine biosynthetic process"/>
    <property type="evidence" value="ECO:0007669"/>
    <property type="project" value="TreeGrafter"/>
</dbReference>
<evidence type="ECO:0000256" key="5">
    <source>
        <dbReference type="SAM" id="MobiDB-lite"/>
    </source>
</evidence>
<comment type="cofactor">
    <cofactor evidence="1">
        <name>pyridoxal 5'-phosphate</name>
        <dbReference type="ChEBI" id="CHEBI:597326"/>
    </cofactor>
</comment>
<dbReference type="InterPro" id="IPR015424">
    <property type="entry name" value="PyrdxlP-dep_Trfase"/>
</dbReference>
<comment type="caution">
    <text evidence="7">The sequence shown here is derived from an EMBL/GenBank/DDBJ whole genome shotgun (WGS) entry which is preliminary data.</text>
</comment>
<organism evidence="7 8">
    <name type="scientific">Mauremys mutica</name>
    <name type="common">yellowpond turtle</name>
    <dbReference type="NCBI Taxonomy" id="74926"/>
    <lineage>
        <taxon>Eukaryota</taxon>
        <taxon>Metazoa</taxon>
        <taxon>Chordata</taxon>
        <taxon>Craniata</taxon>
        <taxon>Vertebrata</taxon>
        <taxon>Euteleostomi</taxon>
        <taxon>Archelosauria</taxon>
        <taxon>Testudinata</taxon>
        <taxon>Testudines</taxon>
        <taxon>Cryptodira</taxon>
        <taxon>Durocryptodira</taxon>
        <taxon>Testudinoidea</taxon>
        <taxon>Geoemydidae</taxon>
        <taxon>Geoemydinae</taxon>
        <taxon>Mauremys</taxon>
    </lineage>
</organism>
<dbReference type="EMBL" id="JAHDVG010000466">
    <property type="protein sequence ID" value="KAH1182832.1"/>
    <property type="molecule type" value="Genomic_DNA"/>
</dbReference>
<dbReference type="Gene3D" id="3.90.1150.10">
    <property type="entry name" value="Aspartate Aminotransferase, domain 1"/>
    <property type="match status" value="1"/>
</dbReference>
<name>A0A9D4AZX5_9SAUR</name>
<keyword evidence="4" id="KW-0456">Lyase</keyword>
<dbReference type="Pfam" id="PF01212">
    <property type="entry name" value="Beta_elim_lyase"/>
    <property type="match status" value="1"/>
</dbReference>
<dbReference type="SUPFAM" id="SSF53383">
    <property type="entry name" value="PLP-dependent transferases"/>
    <property type="match status" value="1"/>
</dbReference>
<keyword evidence="8" id="KW-1185">Reference proteome</keyword>
<dbReference type="InterPro" id="IPR023603">
    <property type="entry name" value="Low_specificity_L-TA-like"/>
</dbReference>
<feature type="compositionally biased region" description="Low complexity" evidence="5">
    <location>
        <begin position="85"/>
        <end position="95"/>
    </location>
</feature>